<dbReference type="Gene3D" id="2.60.120.10">
    <property type="entry name" value="Jelly Rolls"/>
    <property type="match status" value="1"/>
</dbReference>
<name>A0A504ITP7_9FLAO</name>
<dbReference type="EMBL" id="VFWZ01000011">
    <property type="protein sequence ID" value="TPN81374.1"/>
    <property type="molecule type" value="Genomic_DNA"/>
</dbReference>
<dbReference type="InterPro" id="IPR053146">
    <property type="entry name" value="QDO-like"/>
</dbReference>
<dbReference type="OrthoDB" id="1423961at2"/>
<proteinExistence type="predicted"/>
<protein>
    <submittedName>
        <fullName evidence="2">Cupin domain-containing protein</fullName>
    </submittedName>
</protein>
<keyword evidence="3" id="KW-1185">Reference proteome</keyword>
<sequence>MKKTPKVSSIHNPSDGFLGGLRNVILSTKETDGDIYLVEGIMPKDSIVPLHIHELEDEIFHVLEGKVELILGDKTIQAKKDDIIYLPRGIQHGIKTSGNQTAKVLNYVIPGKNFEEFFNKMNAIGLHATTEEKAKIGVEHKIKFL</sequence>
<dbReference type="PANTHER" id="PTHR36440">
    <property type="entry name" value="PUTATIVE (AFU_ORTHOLOGUE AFUA_8G07350)-RELATED"/>
    <property type="match status" value="1"/>
</dbReference>
<dbReference type="Pfam" id="PF07883">
    <property type="entry name" value="Cupin_2"/>
    <property type="match status" value="1"/>
</dbReference>
<dbReference type="InterPro" id="IPR013096">
    <property type="entry name" value="Cupin_2"/>
</dbReference>
<reference evidence="2 3" key="1">
    <citation type="submission" date="2019-06" db="EMBL/GenBank/DDBJ databases">
        <authorList>
            <person name="Meng X."/>
        </authorList>
    </citation>
    <scope>NUCLEOTIDE SEQUENCE [LARGE SCALE GENOMIC DNA]</scope>
    <source>
        <strain evidence="2 3">M625</strain>
    </source>
</reference>
<dbReference type="Proteomes" id="UP000315540">
    <property type="component" value="Unassembled WGS sequence"/>
</dbReference>
<gene>
    <name evidence="2" type="ORF">FHK87_25650</name>
</gene>
<feature type="domain" description="Cupin type-2" evidence="1">
    <location>
        <begin position="41"/>
        <end position="105"/>
    </location>
</feature>
<evidence type="ECO:0000259" key="1">
    <source>
        <dbReference type="Pfam" id="PF07883"/>
    </source>
</evidence>
<organism evidence="2 3">
    <name type="scientific">Aquimarina algicola</name>
    <dbReference type="NCBI Taxonomy" id="2589995"/>
    <lineage>
        <taxon>Bacteria</taxon>
        <taxon>Pseudomonadati</taxon>
        <taxon>Bacteroidota</taxon>
        <taxon>Flavobacteriia</taxon>
        <taxon>Flavobacteriales</taxon>
        <taxon>Flavobacteriaceae</taxon>
        <taxon>Aquimarina</taxon>
    </lineage>
</organism>
<evidence type="ECO:0000313" key="2">
    <source>
        <dbReference type="EMBL" id="TPN81374.1"/>
    </source>
</evidence>
<dbReference type="AlphaFoldDB" id="A0A504ITP7"/>
<accession>A0A504ITP7</accession>
<comment type="caution">
    <text evidence="2">The sequence shown here is derived from an EMBL/GenBank/DDBJ whole genome shotgun (WGS) entry which is preliminary data.</text>
</comment>
<dbReference type="PANTHER" id="PTHR36440:SF1">
    <property type="entry name" value="PUTATIVE (AFU_ORTHOLOGUE AFUA_8G07350)-RELATED"/>
    <property type="match status" value="1"/>
</dbReference>
<evidence type="ECO:0000313" key="3">
    <source>
        <dbReference type="Proteomes" id="UP000315540"/>
    </source>
</evidence>
<dbReference type="SUPFAM" id="SSF51182">
    <property type="entry name" value="RmlC-like cupins"/>
    <property type="match status" value="1"/>
</dbReference>
<dbReference type="InterPro" id="IPR014710">
    <property type="entry name" value="RmlC-like_jellyroll"/>
</dbReference>
<dbReference type="InterPro" id="IPR011051">
    <property type="entry name" value="RmlC_Cupin_sf"/>
</dbReference>
<dbReference type="RefSeq" id="WP_140597742.1">
    <property type="nucleotide sequence ID" value="NZ_VFWZ01000011.1"/>
</dbReference>